<name>Q1QNW3_NITHX</name>
<dbReference type="InterPro" id="IPR014710">
    <property type="entry name" value="RmlC-like_jellyroll"/>
</dbReference>
<dbReference type="KEGG" id="nha:Nham_1257"/>
<dbReference type="Proteomes" id="UP000001953">
    <property type="component" value="Chromosome"/>
</dbReference>
<evidence type="ECO:0000313" key="1">
    <source>
        <dbReference type="EMBL" id="ABE62084.1"/>
    </source>
</evidence>
<sequence>MTAMAVHHASPGEVFDLAPLGSNLKDARTTAIVKSEAFEVVRLVVHAGVDIKTHQVDGPITLHCLEGRALLGLPEITLELSGGQWVYLEGGIPHSIRGIEDASLLLTILFISGSSGASPRKHASR</sequence>
<reference evidence="1 2" key="1">
    <citation type="submission" date="2006-03" db="EMBL/GenBank/DDBJ databases">
        <title>Complete sequence of chromosome of Nitrobacter hamburgensis X14.</title>
        <authorList>
            <consortium name="US DOE Joint Genome Institute"/>
            <person name="Copeland A."/>
            <person name="Lucas S."/>
            <person name="Lapidus A."/>
            <person name="Barry K."/>
            <person name="Detter J.C."/>
            <person name="Glavina del Rio T."/>
            <person name="Hammon N."/>
            <person name="Israni S."/>
            <person name="Dalin E."/>
            <person name="Tice H."/>
            <person name="Pitluck S."/>
            <person name="Chain P."/>
            <person name="Malfatti S."/>
            <person name="Shin M."/>
            <person name="Vergez L."/>
            <person name="Schmutz J."/>
            <person name="Larimer F."/>
            <person name="Land M."/>
            <person name="Hauser L."/>
            <person name="Kyrpides N."/>
            <person name="Ivanova N."/>
            <person name="Ward B."/>
            <person name="Arp D."/>
            <person name="Klotz M."/>
            <person name="Stein L."/>
            <person name="O'Mullan G."/>
            <person name="Starkenburg S."/>
            <person name="Sayavedra L."/>
            <person name="Poret-Peterson A.T."/>
            <person name="Gentry M.E."/>
            <person name="Bruce D."/>
            <person name="Richardson P."/>
        </authorList>
    </citation>
    <scope>NUCLEOTIDE SEQUENCE [LARGE SCALE GENOMIC DNA]</scope>
    <source>
        <strain evidence="2">DSM 10229 / NCIMB 13809 / X14</strain>
    </source>
</reference>
<protein>
    <recommendedName>
        <fullName evidence="3">Cupin</fullName>
    </recommendedName>
</protein>
<organism evidence="1 2">
    <name type="scientific">Nitrobacter hamburgensis (strain DSM 10229 / NCIMB 13809 / X14)</name>
    <dbReference type="NCBI Taxonomy" id="323097"/>
    <lineage>
        <taxon>Bacteria</taxon>
        <taxon>Pseudomonadati</taxon>
        <taxon>Pseudomonadota</taxon>
        <taxon>Alphaproteobacteria</taxon>
        <taxon>Hyphomicrobiales</taxon>
        <taxon>Nitrobacteraceae</taxon>
        <taxon>Nitrobacter</taxon>
    </lineage>
</organism>
<accession>Q1QNW3</accession>
<dbReference type="Gene3D" id="2.60.120.10">
    <property type="entry name" value="Jelly Rolls"/>
    <property type="match status" value="1"/>
</dbReference>
<gene>
    <name evidence="1" type="ordered locus">Nham_1257</name>
</gene>
<dbReference type="AlphaFoldDB" id="Q1QNW3"/>
<dbReference type="EMBL" id="CP000319">
    <property type="protein sequence ID" value="ABE62084.1"/>
    <property type="molecule type" value="Genomic_DNA"/>
</dbReference>
<dbReference type="InterPro" id="IPR011051">
    <property type="entry name" value="RmlC_Cupin_sf"/>
</dbReference>
<evidence type="ECO:0008006" key="3">
    <source>
        <dbReference type="Google" id="ProtNLM"/>
    </source>
</evidence>
<proteinExistence type="predicted"/>
<dbReference type="SUPFAM" id="SSF51182">
    <property type="entry name" value="RmlC-like cupins"/>
    <property type="match status" value="1"/>
</dbReference>
<evidence type="ECO:0000313" key="2">
    <source>
        <dbReference type="Proteomes" id="UP000001953"/>
    </source>
</evidence>
<keyword evidence="2" id="KW-1185">Reference proteome</keyword>
<dbReference type="eggNOG" id="COG1917">
    <property type="taxonomic scope" value="Bacteria"/>
</dbReference>
<dbReference type="HOGENOM" id="CLU_143539_0_0_5"/>
<dbReference type="STRING" id="323097.Nham_1257"/>